<dbReference type="InterPro" id="IPR002429">
    <property type="entry name" value="CcO_II-like_C"/>
</dbReference>
<keyword evidence="7 15" id="KW-0679">Respiratory chain</keyword>
<evidence type="ECO:0000313" key="21">
    <source>
        <dbReference type="Proteomes" id="UP000037558"/>
    </source>
</evidence>
<dbReference type="GO" id="GO:0005886">
    <property type="term" value="C:plasma membrane"/>
    <property type="evidence" value="ECO:0007669"/>
    <property type="project" value="UniProtKB-SubCell"/>
</dbReference>
<dbReference type="GO" id="GO:0042773">
    <property type="term" value="P:ATP synthesis coupled electron transport"/>
    <property type="evidence" value="ECO:0007669"/>
    <property type="project" value="TreeGrafter"/>
</dbReference>
<dbReference type="STRING" id="284581.AMD01_23060"/>
<dbReference type="PANTHER" id="PTHR22888:SF18">
    <property type="entry name" value="CYTOCHROME BO(3) UBIQUINOL OXIDASE SUBUNIT 2"/>
    <property type="match status" value="1"/>
</dbReference>
<protein>
    <recommendedName>
        <fullName evidence="4 15">Quinol oxidase subunit 2</fullName>
        <ecNumber evidence="15">1.10.3.-</ecNumber>
    </recommendedName>
</protein>
<dbReference type="PROSITE" id="PS50857">
    <property type="entry name" value="COX2_CUA"/>
    <property type="match status" value="1"/>
</dbReference>
<dbReference type="SUPFAM" id="SSF49503">
    <property type="entry name" value="Cupredoxins"/>
    <property type="match status" value="1"/>
</dbReference>
<dbReference type="PROSITE" id="PS50999">
    <property type="entry name" value="COX2_TM"/>
    <property type="match status" value="1"/>
</dbReference>
<comment type="catalytic activity">
    <reaction evidence="1 15">
        <text>2 a quinol + O2 = 2 a quinone + 2 H2O</text>
        <dbReference type="Rhea" id="RHEA:55376"/>
        <dbReference type="ChEBI" id="CHEBI:15377"/>
        <dbReference type="ChEBI" id="CHEBI:15379"/>
        <dbReference type="ChEBI" id="CHEBI:24646"/>
        <dbReference type="ChEBI" id="CHEBI:132124"/>
    </reaction>
</comment>
<evidence type="ECO:0000256" key="2">
    <source>
        <dbReference type="ARBA" id="ARBA00004651"/>
    </source>
</evidence>
<evidence type="ECO:0000256" key="1">
    <source>
        <dbReference type="ARBA" id="ARBA00000725"/>
    </source>
</evidence>
<feature type="compositionally biased region" description="Basic and acidic residues" evidence="16">
    <location>
        <begin position="296"/>
        <end position="308"/>
    </location>
</feature>
<feature type="transmembrane region" description="Helical" evidence="17">
    <location>
        <begin position="87"/>
        <end position="106"/>
    </location>
</feature>
<name>A0A0M0KEW8_9BACI</name>
<dbReference type="GO" id="GO:0009486">
    <property type="term" value="F:cytochrome bo3 ubiquinol oxidase activity"/>
    <property type="evidence" value="ECO:0007669"/>
    <property type="project" value="InterPro"/>
</dbReference>
<dbReference type="PANTHER" id="PTHR22888">
    <property type="entry name" value="CYTOCHROME C OXIDASE, SUBUNIT II"/>
    <property type="match status" value="1"/>
</dbReference>
<accession>A0A0M0KEW8</accession>
<comment type="caution">
    <text evidence="20">The sequence shown here is derived from an EMBL/GenBank/DDBJ whole genome shotgun (WGS) entry which is preliminary data.</text>
</comment>
<dbReference type="EC" id="1.10.3.-" evidence="15"/>
<keyword evidence="11 17" id="KW-1133">Transmembrane helix</keyword>
<dbReference type="CDD" id="cd04212">
    <property type="entry name" value="CuRO_UO_II"/>
    <property type="match status" value="1"/>
</dbReference>
<feature type="region of interest" description="Disordered" evidence="16">
    <location>
        <begin position="285"/>
        <end position="308"/>
    </location>
</feature>
<dbReference type="EMBL" id="LILC01000037">
    <property type="protein sequence ID" value="KOO37349.1"/>
    <property type="molecule type" value="Genomic_DNA"/>
</dbReference>
<dbReference type="GO" id="GO:0016682">
    <property type="term" value="F:oxidoreductase activity, acting on diphenols and related substances as donors, oxygen as acceptor"/>
    <property type="evidence" value="ECO:0007669"/>
    <property type="project" value="InterPro"/>
</dbReference>
<evidence type="ECO:0000256" key="17">
    <source>
        <dbReference type="SAM" id="Phobius"/>
    </source>
</evidence>
<dbReference type="Pfam" id="PF02790">
    <property type="entry name" value="COX2_TM"/>
    <property type="match status" value="1"/>
</dbReference>
<dbReference type="Gene3D" id="2.60.40.420">
    <property type="entry name" value="Cupredoxins - blue copper proteins"/>
    <property type="match status" value="1"/>
</dbReference>
<feature type="domain" description="Cytochrome oxidase subunit II transmembrane region profile" evidence="19">
    <location>
        <begin position="21"/>
        <end position="119"/>
    </location>
</feature>
<dbReference type="InterPro" id="IPR034227">
    <property type="entry name" value="CuRO_UO_II"/>
</dbReference>
<evidence type="ECO:0000259" key="19">
    <source>
        <dbReference type="PROSITE" id="PS50999"/>
    </source>
</evidence>
<comment type="subcellular location">
    <subcellularLocation>
        <location evidence="2">Cell membrane</location>
        <topology evidence="2">Multi-pass membrane protein</topology>
    </subcellularLocation>
</comment>
<evidence type="ECO:0000256" key="14">
    <source>
        <dbReference type="ARBA" id="ARBA00024727"/>
    </source>
</evidence>
<proteinExistence type="inferred from homology"/>
<keyword evidence="21" id="KW-1185">Reference proteome</keyword>
<evidence type="ECO:0000256" key="9">
    <source>
        <dbReference type="ARBA" id="ARBA00022729"/>
    </source>
</evidence>
<evidence type="ECO:0000256" key="8">
    <source>
        <dbReference type="ARBA" id="ARBA00022692"/>
    </source>
</evidence>
<evidence type="ECO:0000256" key="7">
    <source>
        <dbReference type="ARBA" id="ARBA00022660"/>
    </source>
</evidence>
<keyword evidence="5 15" id="KW-0813">Transport</keyword>
<evidence type="ECO:0000256" key="12">
    <source>
        <dbReference type="ARBA" id="ARBA00023002"/>
    </source>
</evidence>
<evidence type="ECO:0000256" key="10">
    <source>
        <dbReference type="ARBA" id="ARBA00022982"/>
    </source>
</evidence>
<dbReference type="PIRSF" id="PIRSF000292">
    <property type="entry name" value="Ubi_od_II"/>
    <property type="match status" value="1"/>
</dbReference>
<dbReference type="PATRIC" id="fig|284581.3.peg.3472"/>
<reference evidence="21" key="1">
    <citation type="submission" date="2015-08" db="EMBL/GenBank/DDBJ databases">
        <title>Fjat-14210 dsm16467.</title>
        <authorList>
            <person name="Liu B."/>
            <person name="Wang J."/>
            <person name="Zhu Y."/>
            <person name="Liu G."/>
            <person name="Chen Q."/>
            <person name="Chen Z."/>
            <person name="Lan J."/>
            <person name="Che J."/>
            <person name="Ge C."/>
            <person name="Shi H."/>
            <person name="Pan Z."/>
            <person name="Liu X."/>
        </authorList>
    </citation>
    <scope>NUCLEOTIDE SEQUENCE [LARGE SCALE GENOMIC DNA]</scope>
    <source>
        <strain evidence="21">DSM 16467</strain>
    </source>
</reference>
<dbReference type="SUPFAM" id="SSF81464">
    <property type="entry name" value="Cytochrome c oxidase subunit II-like, transmembrane region"/>
    <property type="match status" value="1"/>
</dbReference>
<dbReference type="OrthoDB" id="9783445at2"/>
<dbReference type="InterPro" id="IPR036257">
    <property type="entry name" value="Cyt_c_oxidase_su2_TM_sf"/>
</dbReference>
<keyword evidence="12 15" id="KW-0560">Oxidoreductase</keyword>
<dbReference type="InterPro" id="IPR045187">
    <property type="entry name" value="CcO_II"/>
</dbReference>
<dbReference type="Gene3D" id="1.10.287.90">
    <property type="match status" value="1"/>
</dbReference>
<feature type="transmembrane region" description="Helical" evidence="17">
    <location>
        <begin position="44"/>
        <end position="67"/>
    </location>
</feature>
<evidence type="ECO:0000256" key="6">
    <source>
        <dbReference type="ARBA" id="ARBA00022475"/>
    </source>
</evidence>
<evidence type="ECO:0000256" key="3">
    <source>
        <dbReference type="ARBA" id="ARBA00007866"/>
    </source>
</evidence>
<dbReference type="PRINTS" id="PR01166">
    <property type="entry name" value="CYCOXIDASEII"/>
</dbReference>
<dbReference type="InterPro" id="IPR008972">
    <property type="entry name" value="Cupredoxin"/>
</dbReference>
<keyword evidence="9" id="KW-0732">Signal</keyword>
<dbReference type="PROSITE" id="PS51257">
    <property type="entry name" value="PROKAR_LIPOPROTEIN"/>
    <property type="match status" value="1"/>
</dbReference>
<comment type="similarity">
    <text evidence="3 15">Belongs to the cytochrome c oxidase subunit 2 family.</text>
</comment>
<keyword evidence="8 17" id="KW-0812">Transmembrane</keyword>
<dbReference type="RefSeq" id="WP_053403789.1">
    <property type="nucleotide sequence ID" value="NZ_JAUKEN010000003.1"/>
</dbReference>
<evidence type="ECO:0000256" key="13">
    <source>
        <dbReference type="ARBA" id="ARBA00023136"/>
    </source>
</evidence>
<evidence type="ECO:0000256" key="15">
    <source>
        <dbReference type="PIRNR" id="PIRNR000292"/>
    </source>
</evidence>
<dbReference type="InterPro" id="IPR006333">
    <property type="entry name" value="Cyt_o_ubiquinol_oxidase_su2"/>
</dbReference>
<evidence type="ECO:0000256" key="5">
    <source>
        <dbReference type="ARBA" id="ARBA00022448"/>
    </source>
</evidence>
<keyword evidence="13 15" id="KW-0472">Membrane</keyword>
<evidence type="ECO:0000256" key="11">
    <source>
        <dbReference type="ARBA" id="ARBA00022989"/>
    </source>
</evidence>
<organism evidence="20 21">
    <name type="scientific">Priestia koreensis</name>
    <dbReference type="NCBI Taxonomy" id="284581"/>
    <lineage>
        <taxon>Bacteria</taxon>
        <taxon>Bacillati</taxon>
        <taxon>Bacillota</taxon>
        <taxon>Bacilli</taxon>
        <taxon>Bacillales</taxon>
        <taxon>Bacillaceae</taxon>
        <taxon>Priestia</taxon>
    </lineage>
</organism>
<sequence length="308" mass="34852">MKKSKWKLLSLLPLSLVLFLGGCSGKMAVLDPKGPVAKTQYDLIVWSFILMLAIIAVVFILFTVILIRYRERPDKHDYEPPEQEGNLLLEVIWTAIPVLIVIALAVPTVKATMALEKAPKAVATQNAEDSKAEDKKPLVIHVTSADWKWIFSYPEQNIETVNYVNIPEDRPVKFKLTSVGPMNSFWVPELGGQKYTMAGMETKLYLLADHVGQYTGRSANFSGEGFTDMTFDVEAVTKKDFNEWVQTVQSNEPKLTKKQYSKLIKPGHVGRSTYSSTHLEWIDHAKQNSHMSNNMDMKEDNKDEKSDK</sequence>
<keyword evidence="6 15" id="KW-1003">Cell membrane</keyword>
<keyword evidence="10 15" id="KW-0249">Electron transport</keyword>
<feature type="domain" description="Cytochrome oxidase subunit II copper A binding" evidence="18">
    <location>
        <begin position="135"/>
        <end position="247"/>
    </location>
</feature>
<evidence type="ECO:0000256" key="16">
    <source>
        <dbReference type="SAM" id="MobiDB-lite"/>
    </source>
</evidence>
<dbReference type="InterPro" id="IPR006332">
    <property type="entry name" value="QoxA"/>
</dbReference>
<evidence type="ECO:0000259" key="18">
    <source>
        <dbReference type="PROSITE" id="PS50857"/>
    </source>
</evidence>
<dbReference type="GO" id="GO:0004129">
    <property type="term" value="F:cytochrome-c oxidase activity"/>
    <property type="evidence" value="ECO:0007669"/>
    <property type="project" value="UniProtKB-UniRule"/>
</dbReference>
<dbReference type="FunFam" id="1.10.287.90:FF:000005">
    <property type="entry name" value="Quinol oxidase subunit 2"/>
    <property type="match status" value="1"/>
</dbReference>
<evidence type="ECO:0000313" key="20">
    <source>
        <dbReference type="EMBL" id="KOO37349.1"/>
    </source>
</evidence>
<dbReference type="NCBIfam" id="TIGR01432">
    <property type="entry name" value="QOXA"/>
    <property type="match status" value="1"/>
</dbReference>
<comment type="function">
    <text evidence="14 15">Catalyzes quinol oxidation with the concomitant reduction of oxygen to water. Subunit II transfers the electrons from a quinol to the binuclear center of the catalytic subunit I.</text>
</comment>
<evidence type="ECO:0000256" key="4">
    <source>
        <dbReference type="ARBA" id="ARBA00016131"/>
    </source>
</evidence>
<dbReference type="Proteomes" id="UP000037558">
    <property type="component" value="Unassembled WGS sequence"/>
</dbReference>
<gene>
    <name evidence="20" type="ORF">AMD01_23060</name>
</gene>
<dbReference type="AlphaFoldDB" id="A0A0M0KEW8"/>
<dbReference type="InterPro" id="IPR011759">
    <property type="entry name" value="Cyt_c_oxidase_su2_TM_dom"/>
</dbReference>
<dbReference type="GO" id="GO:0005507">
    <property type="term" value="F:copper ion binding"/>
    <property type="evidence" value="ECO:0007669"/>
    <property type="project" value="InterPro"/>
</dbReference>